<proteinExistence type="predicted"/>
<dbReference type="Proteomes" id="UP000229095">
    <property type="component" value="Unassembled WGS sequence"/>
</dbReference>
<dbReference type="Pfam" id="PF11452">
    <property type="entry name" value="DUF3000"/>
    <property type="match status" value="1"/>
</dbReference>
<evidence type="ECO:0008006" key="3">
    <source>
        <dbReference type="Google" id="ProtNLM"/>
    </source>
</evidence>
<dbReference type="EMBL" id="PEBI01000004">
    <property type="protein sequence ID" value="PJM72535.1"/>
    <property type="molecule type" value="Genomic_DNA"/>
</dbReference>
<gene>
    <name evidence="1" type="ORF">CS006_08090</name>
</gene>
<organism evidence="1 2">
    <name type="scientific">Bifidobacterium primatium</name>
    <dbReference type="NCBI Taxonomy" id="2045438"/>
    <lineage>
        <taxon>Bacteria</taxon>
        <taxon>Bacillati</taxon>
        <taxon>Actinomycetota</taxon>
        <taxon>Actinomycetes</taxon>
        <taxon>Bifidobacteriales</taxon>
        <taxon>Bifidobacteriaceae</taxon>
        <taxon>Bifidobacterium</taxon>
    </lineage>
</organism>
<accession>A0A2M9H6W3</accession>
<comment type="caution">
    <text evidence="1">The sequence shown here is derived from an EMBL/GenBank/DDBJ whole genome shotgun (WGS) entry which is preliminary data.</text>
</comment>
<sequence>MIPLPLGYCWTMAEIYAFPAGVSAMTPHMQQSASDNSDRGVPAPDVVLRAVESVRSMTPRKGVSYREIAVPASMADYGIGVQLGIEDVSHCTVGGWLLLLYRERVQEAWDSHWRCVAFASVTSDERRVDDLTASLTWDWLERMMTGVQEETLGGTVSLNQNTSFGTLARYSTQERSHGCELRVSWTPVLGPDGSPDAAMQIDGWARFLQTLDDNDELEEPNID</sequence>
<reference evidence="1 2" key="1">
    <citation type="submission" date="2017-10" db="EMBL/GenBank/DDBJ databases">
        <title>Draft genome sequences of strains TRE 1, TRE 9, TRE H and TRI 7, isolated from tamarins, belonging to four potential novel Bifidobacterium species.</title>
        <authorList>
            <person name="Mattarelli P."/>
            <person name="Modesto M."/>
            <person name="Puglisi E."/>
            <person name="Morelli L."/>
            <person name="Spezio C."/>
            <person name="Bonetti A."/>
            <person name="Sandri C."/>
        </authorList>
    </citation>
    <scope>NUCLEOTIDE SEQUENCE [LARGE SCALE GENOMIC DNA]</scope>
    <source>
        <strain evidence="2">TRE1</strain>
    </source>
</reference>
<dbReference type="InterPro" id="IPR021555">
    <property type="entry name" value="DUF3000"/>
</dbReference>
<evidence type="ECO:0000313" key="2">
    <source>
        <dbReference type="Proteomes" id="UP000229095"/>
    </source>
</evidence>
<dbReference type="AlphaFoldDB" id="A0A2M9H6W3"/>
<evidence type="ECO:0000313" key="1">
    <source>
        <dbReference type="EMBL" id="PJM72535.1"/>
    </source>
</evidence>
<protein>
    <recommendedName>
        <fullName evidence="3">DUF3000 family protein</fullName>
    </recommendedName>
</protein>
<keyword evidence="2" id="KW-1185">Reference proteome</keyword>
<dbReference type="OrthoDB" id="3210980at2"/>
<name>A0A2M9H6W3_9BIFI</name>